<dbReference type="PANTHER" id="PTHR48090:SF1">
    <property type="entry name" value="PROPHAGE BACTOPRENOL GLUCOSYL TRANSFERASE HOMOLOG"/>
    <property type="match status" value="1"/>
</dbReference>
<comment type="caution">
    <text evidence="9">The sequence shown here is derived from an EMBL/GenBank/DDBJ whole genome shotgun (WGS) entry which is preliminary data.</text>
</comment>
<feature type="transmembrane region" description="Helical" evidence="7">
    <location>
        <begin position="266"/>
        <end position="288"/>
    </location>
</feature>
<evidence type="ECO:0000259" key="8">
    <source>
        <dbReference type="Pfam" id="PF00535"/>
    </source>
</evidence>
<keyword evidence="2" id="KW-0328">Glycosyltransferase</keyword>
<evidence type="ECO:0000256" key="2">
    <source>
        <dbReference type="ARBA" id="ARBA00022676"/>
    </source>
</evidence>
<evidence type="ECO:0000256" key="7">
    <source>
        <dbReference type="SAM" id="Phobius"/>
    </source>
</evidence>
<gene>
    <name evidence="9" type="ORF">GM173_13305</name>
</gene>
<dbReference type="Gene3D" id="3.90.550.10">
    <property type="entry name" value="Spore Coat Polysaccharide Biosynthesis Protein SpsA, Chain A"/>
    <property type="match status" value="1"/>
</dbReference>
<proteinExistence type="predicted"/>
<evidence type="ECO:0000256" key="6">
    <source>
        <dbReference type="ARBA" id="ARBA00023136"/>
    </source>
</evidence>
<evidence type="ECO:0000256" key="5">
    <source>
        <dbReference type="ARBA" id="ARBA00022989"/>
    </source>
</evidence>
<dbReference type="InterPro" id="IPR050256">
    <property type="entry name" value="Glycosyltransferase_2"/>
</dbReference>
<accession>A0ABS2CEQ7</accession>
<comment type="subcellular location">
    <subcellularLocation>
        <location evidence="1">Membrane</location>
        <topology evidence="1">Multi-pass membrane protein</topology>
    </subcellularLocation>
</comment>
<reference evidence="9 10" key="1">
    <citation type="submission" date="2019-11" db="EMBL/GenBank/DDBJ databases">
        <title>Novel Deefgea species.</title>
        <authorList>
            <person name="Han J.-H."/>
        </authorList>
    </citation>
    <scope>NUCLEOTIDE SEQUENCE [LARGE SCALE GENOMIC DNA]</scope>
    <source>
        <strain evidence="9 10">LMG 24817</strain>
    </source>
</reference>
<dbReference type="InterPro" id="IPR029044">
    <property type="entry name" value="Nucleotide-diphossugar_trans"/>
</dbReference>
<dbReference type="Proteomes" id="UP001195660">
    <property type="component" value="Unassembled WGS sequence"/>
</dbReference>
<keyword evidence="10" id="KW-1185">Reference proteome</keyword>
<feature type="domain" description="Glycosyltransferase 2-like" evidence="8">
    <location>
        <begin position="7"/>
        <end position="154"/>
    </location>
</feature>
<dbReference type="SUPFAM" id="SSF53448">
    <property type="entry name" value="Nucleotide-diphospho-sugar transferases"/>
    <property type="match status" value="1"/>
</dbReference>
<evidence type="ECO:0000256" key="1">
    <source>
        <dbReference type="ARBA" id="ARBA00004141"/>
    </source>
</evidence>
<dbReference type="InterPro" id="IPR001173">
    <property type="entry name" value="Glyco_trans_2-like"/>
</dbReference>
<keyword evidence="5 7" id="KW-1133">Transmembrane helix</keyword>
<dbReference type="RefSeq" id="WP_203571877.1">
    <property type="nucleotide sequence ID" value="NZ_WOFE01000008.1"/>
</dbReference>
<keyword evidence="4 7" id="KW-0812">Transmembrane</keyword>
<dbReference type="CDD" id="cd04187">
    <property type="entry name" value="DPM1_like_bac"/>
    <property type="match status" value="1"/>
</dbReference>
<organism evidence="9 10">
    <name type="scientific">Deefgea chitinilytica</name>
    <dbReference type="NCBI Taxonomy" id="570276"/>
    <lineage>
        <taxon>Bacteria</taxon>
        <taxon>Pseudomonadati</taxon>
        <taxon>Pseudomonadota</taxon>
        <taxon>Betaproteobacteria</taxon>
        <taxon>Neisseriales</taxon>
        <taxon>Chitinibacteraceae</taxon>
        <taxon>Deefgea</taxon>
    </lineage>
</organism>
<evidence type="ECO:0000313" key="10">
    <source>
        <dbReference type="Proteomes" id="UP001195660"/>
    </source>
</evidence>
<keyword evidence="6 7" id="KW-0472">Membrane</keyword>
<dbReference type="PANTHER" id="PTHR48090">
    <property type="entry name" value="UNDECAPRENYL-PHOSPHATE 4-DEOXY-4-FORMAMIDO-L-ARABINOSE TRANSFERASE-RELATED"/>
    <property type="match status" value="1"/>
</dbReference>
<name>A0ABS2CEQ7_9NEIS</name>
<evidence type="ECO:0000313" key="9">
    <source>
        <dbReference type="EMBL" id="MBM5572547.1"/>
    </source>
</evidence>
<dbReference type="Pfam" id="PF00535">
    <property type="entry name" value="Glycos_transf_2"/>
    <property type="match status" value="1"/>
</dbReference>
<sequence length="314" mass="35194">MMPQLISLVIPVYNEGPHIEASMRTVQKILLEHDIRYQIVLVDDGSRDDTWLALTRLAEQLPGIKSIKLSRNFGKEAALCAGLENADGDACIVMDCDLQHPPELIPQMIQLWREGWDVVEGVKSDRGQESGVYKFGAKVFYRTFQKLSGFNLRGASDFKLMDRKAVDAWRTMKERDTFFRGMSAWVGFKRYAMPFVVAQRTEGASKWSPVKLGRLFISAISAFSSLPLQLVTLLGGLFFLGSLVLALQTLYMKLSGHAFDGFTTVILLQLIIGSSLMLSLGIIGTYLARIYDEVKGRPRYLISTQVESLHTEST</sequence>
<keyword evidence="3" id="KW-0808">Transferase</keyword>
<evidence type="ECO:0000256" key="3">
    <source>
        <dbReference type="ARBA" id="ARBA00022679"/>
    </source>
</evidence>
<feature type="transmembrane region" description="Helical" evidence="7">
    <location>
        <begin position="215"/>
        <end position="246"/>
    </location>
</feature>
<protein>
    <submittedName>
        <fullName evidence="9">Glycosyltransferase</fullName>
    </submittedName>
</protein>
<dbReference type="EMBL" id="WOFE01000008">
    <property type="protein sequence ID" value="MBM5572547.1"/>
    <property type="molecule type" value="Genomic_DNA"/>
</dbReference>
<evidence type="ECO:0000256" key="4">
    <source>
        <dbReference type="ARBA" id="ARBA00022692"/>
    </source>
</evidence>